<proteinExistence type="predicted"/>
<protein>
    <submittedName>
        <fullName evidence="1">Alkyl hydroperoxide reductase subunit AhpF</fullName>
    </submittedName>
</protein>
<dbReference type="EMBL" id="JAGGLG010000020">
    <property type="protein sequence ID" value="MBP2018962.1"/>
    <property type="molecule type" value="Genomic_DNA"/>
</dbReference>
<dbReference type="PANTHER" id="PTHR37170:SF1">
    <property type="entry name" value="GLUTAREDOXIN-LIKE PROTEIN"/>
    <property type="match status" value="1"/>
</dbReference>
<dbReference type="Proteomes" id="UP001519289">
    <property type="component" value="Unassembled WGS sequence"/>
</dbReference>
<keyword evidence="2" id="KW-1185">Reference proteome</keyword>
<gene>
    <name evidence="1" type="ORF">J2Z79_002378</name>
</gene>
<sequence length="145" mass="15975">MGIVSDAQRRQIRELFDSHLRDPVEVLFFYADPHDPHTAAMREILDALVGASGGRIRVRARGGREGQAEAAGYRVEQAPALVLLDGEGGDTRVRFYGATVGYEFMVFLEDLIDVSRGGTRLSEAARRAVRAVDQDLVIQVFTTPT</sequence>
<reference evidence="1 2" key="1">
    <citation type="submission" date="2021-03" db="EMBL/GenBank/DDBJ databases">
        <title>Genomic Encyclopedia of Type Strains, Phase IV (KMG-IV): sequencing the most valuable type-strain genomes for metagenomic binning, comparative biology and taxonomic classification.</title>
        <authorList>
            <person name="Goeker M."/>
        </authorList>
    </citation>
    <scope>NUCLEOTIDE SEQUENCE [LARGE SCALE GENOMIC DNA]</scope>
    <source>
        <strain evidence="1 2">DSM 27138</strain>
    </source>
</reference>
<comment type="caution">
    <text evidence="1">The sequence shown here is derived from an EMBL/GenBank/DDBJ whole genome shotgun (WGS) entry which is preliminary data.</text>
</comment>
<dbReference type="PANTHER" id="PTHR37170">
    <property type="entry name" value="GLUTAREDOXIN-RELATED"/>
    <property type="match status" value="1"/>
</dbReference>
<evidence type="ECO:0000313" key="1">
    <source>
        <dbReference type="EMBL" id="MBP2018962.1"/>
    </source>
</evidence>
<organism evidence="1 2">
    <name type="scientific">Symbiobacterium terraclitae</name>
    <dbReference type="NCBI Taxonomy" id="557451"/>
    <lineage>
        <taxon>Bacteria</taxon>
        <taxon>Bacillati</taxon>
        <taxon>Bacillota</taxon>
        <taxon>Clostridia</taxon>
        <taxon>Eubacteriales</taxon>
        <taxon>Symbiobacteriaceae</taxon>
        <taxon>Symbiobacterium</taxon>
    </lineage>
</organism>
<name>A0ABS4JTT6_9FIRM</name>
<dbReference type="SUPFAM" id="SSF52833">
    <property type="entry name" value="Thioredoxin-like"/>
    <property type="match status" value="1"/>
</dbReference>
<dbReference type="RefSeq" id="WP_209467085.1">
    <property type="nucleotide sequence ID" value="NZ_JAGGLG010000020.1"/>
</dbReference>
<dbReference type="InterPro" id="IPR036249">
    <property type="entry name" value="Thioredoxin-like_sf"/>
</dbReference>
<accession>A0ABS4JTT6</accession>
<evidence type="ECO:0000313" key="2">
    <source>
        <dbReference type="Proteomes" id="UP001519289"/>
    </source>
</evidence>
<dbReference type="Gene3D" id="3.40.30.10">
    <property type="entry name" value="Glutaredoxin"/>
    <property type="match status" value="1"/>
</dbReference>